<protein>
    <recommendedName>
        <fullName evidence="2">DUF6816 domain-containing protein</fullName>
    </recommendedName>
</protein>
<evidence type="ECO:0000313" key="4">
    <source>
        <dbReference type="Proteomes" id="UP000753908"/>
    </source>
</evidence>
<dbReference type="Proteomes" id="UP000753908">
    <property type="component" value="Unassembled WGS sequence"/>
</dbReference>
<dbReference type="AlphaFoldDB" id="A0A951U902"/>
<accession>A0A951U902</accession>
<dbReference type="InterPro" id="IPR049213">
    <property type="entry name" value="DUF6816"/>
</dbReference>
<dbReference type="Pfam" id="PF20670">
    <property type="entry name" value="DUF6816"/>
    <property type="match status" value="2"/>
</dbReference>
<reference evidence="3" key="2">
    <citation type="journal article" date="2022" name="Microbiol. Resour. Announc.">
        <title>Metagenome Sequencing to Explore Phylogenomics of Terrestrial Cyanobacteria.</title>
        <authorList>
            <person name="Ward R.D."/>
            <person name="Stajich J.E."/>
            <person name="Johansen J.R."/>
            <person name="Huntemann M."/>
            <person name="Clum A."/>
            <person name="Foster B."/>
            <person name="Foster B."/>
            <person name="Roux S."/>
            <person name="Palaniappan K."/>
            <person name="Varghese N."/>
            <person name="Mukherjee S."/>
            <person name="Reddy T.B.K."/>
            <person name="Daum C."/>
            <person name="Copeland A."/>
            <person name="Chen I.A."/>
            <person name="Ivanova N.N."/>
            <person name="Kyrpides N.C."/>
            <person name="Shapiro N."/>
            <person name="Eloe-Fadrosh E.A."/>
            <person name="Pietrasiak N."/>
        </authorList>
    </citation>
    <scope>NUCLEOTIDE SEQUENCE</scope>
    <source>
        <strain evidence="3">CPER-KK1</strain>
    </source>
</reference>
<gene>
    <name evidence="3" type="ORF">KME25_10355</name>
</gene>
<dbReference type="EMBL" id="JAHHIF010000011">
    <property type="protein sequence ID" value="MBW4544828.1"/>
    <property type="molecule type" value="Genomic_DNA"/>
</dbReference>
<feature type="chain" id="PRO_5038074299" description="DUF6816 domain-containing protein" evidence="1">
    <location>
        <begin position="26"/>
        <end position="279"/>
    </location>
</feature>
<keyword evidence="1" id="KW-0732">Signal</keyword>
<feature type="signal peptide" evidence="1">
    <location>
        <begin position="1"/>
        <end position="25"/>
    </location>
</feature>
<evidence type="ECO:0000256" key="1">
    <source>
        <dbReference type="SAM" id="SignalP"/>
    </source>
</evidence>
<sequence>MAIVRFIWGSCLILVLLLCSGEAQAGQLAERLTQFPYWESKPPVSMADGDLLYPDWMEGTWKVTSTLVAQVAPLAPELVTPGFESNRRYLNQPVNFLVRFQAVNDSISAMSDRVLPFLPSIPQGSFRGNSFVKPNTPAVVADRAFNGLNISKAYLGDRIIRSVKVDPNSPNRQITALRNGHQLISVVTGRASETPSSDQFIATEVSTQVFRGTTQPYFNEVETTTAYQLRQLPNLAIEALQITAIYLSPQDADYFKAQGKPVALYRYQLEILPVESSPT</sequence>
<comment type="caution">
    <text evidence="3">The sequence shown here is derived from an EMBL/GenBank/DDBJ whole genome shotgun (WGS) entry which is preliminary data.</text>
</comment>
<evidence type="ECO:0000313" key="3">
    <source>
        <dbReference type="EMBL" id="MBW4544828.1"/>
    </source>
</evidence>
<feature type="domain" description="DUF6816" evidence="2">
    <location>
        <begin position="46"/>
        <end position="102"/>
    </location>
</feature>
<proteinExistence type="predicted"/>
<evidence type="ECO:0000259" key="2">
    <source>
        <dbReference type="Pfam" id="PF20670"/>
    </source>
</evidence>
<feature type="domain" description="DUF6816" evidence="2">
    <location>
        <begin position="130"/>
        <end position="271"/>
    </location>
</feature>
<reference evidence="3" key="1">
    <citation type="submission" date="2021-05" db="EMBL/GenBank/DDBJ databases">
        <authorList>
            <person name="Pietrasiak N."/>
            <person name="Ward R."/>
            <person name="Stajich J.E."/>
            <person name="Kurbessoian T."/>
        </authorList>
    </citation>
    <scope>NUCLEOTIDE SEQUENCE</scope>
    <source>
        <strain evidence="3">CPER-KK1</strain>
    </source>
</reference>
<organism evidence="3 4">
    <name type="scientific">Symplocastrum torsivum CPER-KK1</name>
    <dbReference type="NCBI Taxonomy" id="450513"/>
    <lineage>
        <taxon>Bacteria</taxon>
        <taxon>Bacillati</taxon>
        <taxon>Cyanobacteriota</taxon>
        <taxon>Cyanophyceae</taxon>
        <taxon>Oscillatoriophycideae</taxon>
        <taxon>Oscillatoriales</taxon>
        <taxon>Microcoleaceae</taxon>
        <taxon>Symplocastrum</taxon>
    </lineage>
</organism>
<name>A0A951U902_9CYAN</name>